<dbReference type="AlphaFoldDB" id="A0ABD0YKY3"/>
<organism evidence="2 3">
    <name type="scientific">Ranatra chinensis</name>
    <dbReference type="NCBI Taxonomy" id="642074"/>
    <lineage>
        <taxon>Eukaryota</taxon>
        <taxon>Metazoa</taxon>
        <taxon>Ecdysozoa</taxon>
        <taxon>Arthropoda</taxon>
        <taxon>Hexapoda</taxon>
        <taxon>Insecta</taxon>
        <taxon>Pterygota</taxon>
        <taxon>Neoptera</taxon>
        <taxon>Paraneoptera</taxon>
        <taxon>Hemiptera</taxon>
        <taxon>Heteroptera</taxon>
        <taxon>Panheteroptera</taxon>
        <taxon>Nepomorpha</taxon>
        <taxon>Nepidae</taxon>
        <taxon>Ranatrinae</taxon>
        <taxon>Ranatra</taxon>
    </lineage>
</organism>
<comment type="caution">
    <text evidence="2">The sequence shown here is derived from an EMBL/GenBank/DDBJ whole genome shotgun (WGS) entry which is preliminary data.</text>
</comment>
<feature type="compositionally biased region" description="Basic and acidic residues" evidence="1">
    <location>
        <begin position="91"/>
        <end position="106"/>
    </location>
</feature>
<feature type="region of interest" description="Disordered" evidence="1">
    <location>
        <begin position="47"/>
        <end position="162"/>
    </location>
</feature>
<dbReference type="EMBL" id="JBFDAA010000006">
    <property type="protein sequence ID" value="KAL1131928.1"/>
    <property type="molecule type" value="Genomic_DNA"/>
</dbReference>
<gene>
    <name evidence="2" type="ORF">AAG570_011539</name>
</gene>
<reference evidence="2 3" key="1">
    <citation type="submission" date="2024-07" db="EMBL/GenBank/DDBJ databases">
        <title>Chromosome-level genome assembly of the water stick insect Ranatra chinensis (Heteroptera: Nepidae).</title>
        <authorList>
            <person name="Liu X."/>
        </authorList>
    </citation>
    <scope>NUCLEOTIDE SEQUENCE [LARGE SCALE GENOMIC DNA]</scope>
    <source>
        <strain evidence="2">Cailab_2021Rc</strain>
        <tissue evidence="2">Muscle</tissue>
    </source>
</reference>
<protein>
    <submittedName>
        <fullName evidence="2">Uncharacterized protein</fullName>
    </submittedName>
</protein>
<proteinExistence type="predicted"/>
<accession>A0ABD0YKY3</accession>
<name>A0ABD0YKY3_9HEMI</name>
<evidence type="ECO:0000256" key="1">
    <source>
        <dbReference type="SAM" id="MobiDB-lite"/>
    </source>
</evidence>
<evidence type="ECO:0000313" key="2">
    <source>
        <dbReference type="EMBL" id="KAL1131928.1"/>
    </source>
</evidence>
<dbReference type="Proteomes" id="UP001558652">
    <property type="component" value="Unassembled WGS sequence"/>
</dbReference>
<keyword evidence="3" id="KW-1185">Reference proteome</keyword>
<evidence type="ECO:0000313" key="3">
    <source>
        <dbReference type="Proteomes" id="UP001558652"/>
    </source>
</evidence>
<sequence>MNHDLNSTAEDGEWPAPVQIDDLRSRDEILSRFTCFSVARSAAVFGTNSVDGEFPPTKPKEADDPQDLTGVRSNLKPATRNAREILPPVQKFEDLLEPKPKSEDPKNPFNARAVLSNLQPEDPKNPFNARAVLSNLQPEDPKNPFNARAVLSNLRDPPPPPN</sequence>